<proteinExistence type="predicted"/>
<feature type="region of interest" description="Disordered" evidence="1">
    <location>
        <begin position="93"/>
        <end position="135"/>
    </location>
</feature>
<accession>A0AAW1X5G0</accession>
<dbReference type="EMBL" id="JBEDUW010000004">
    <property type="protein sequence ID" value="KAK9931699.1"/>
    <property type="molecule type" value="Genomic_DNA"/>
</dbReference>
<reference evidence="2 3" key="1">
    <citation type="journal article" date="2023" name="G3 (Bethesda)">
        <title>A chromosome-length genome assembly and annotation of blackberry (Rubus argutus, cv. 'Hillquist').</title>
        <authorList>
            <person name="Bruna T."/>
            <person name="Aryal R."/>
            <person name="Dudchenko O."/>
            <person name="Sargent D.J."/>
            <person name="Mead D."/>
            <person name="Buti M."/>
            <person name="Cavallini A."/>
            <person name="Hytonen T."/>
            <person name="Andres J."/>
            <person name="Pham M."/>
            <person name="Weisz D."/>
            <person name="Mascagni F."/>
            <person name="Usai G."/>
            <person name="Natali L."/>
            <person name="Bassil N."/>
            <person name="Fernandez G.E."/>
            <person name="Lomsadze A."/>
            <person name="Armour M."/>
            <person name="Olukolu B."/>
            <person name="Poorten T."/>
            <person name="Britton C."/>
            <person name="Davik J."/>
            <person name="Ashrafi H."/>
            <person name="Aiden E.L."/>
            <person name="Borodovsky M."/>
            <person name="Worthington M."/>
        </authorList>
    </citation>
    <scope>NUCLEOTIDE SEQUENCE [LARGE SCALE GENOMIC DNA]</scope>
    <source>
        <strain evidence="2">PI 553951</strain>
    </source>
</reference>
<comment type="caution">
    <text evidence="2">The sequence shown here is derived from an EMBL/GenBank/DDBJ whole genome shotgun (WGS) entry which is preliminary data.</text>
</comment>
<evidence type="ECO:0000313" key="2">
    <source>
        <dbReference type="EMBL" id="KAK9931699.1"/>
    </source>
</evidence>
<gene>
    <name evidence="2" type="ORF">M0R45_018966</name>
</gene>
<organism evidence="2 3">
    <name type="scientific">Rubus argutus</name>
    <name type="common">Southern blackberry</name>
    <dbReference type="NCBI Taxonomy" id="59490"/>
    <lineage>
        <taxon>Eukaryota</taxon>
        <taxon>Viridiplantae</taxon>
        <taxon>Streptophyta</taxon>
        <taxon>Embryophyta</taxon>
        <taxon>Tracheophyta</taxon>
        <taxon>Spermatophyta</taxon>
        <taxon>Magnoliopsida</taxon>
        <taxon>eudicotyledons</taxon>
        <taxon>Gunneridae</taxon>
        <taxon>Pentapetalae</taxon>
        <taxon>rosids</taxon>
        <taxon>fabids</taxon>
        <taxon>Rosales</taxon>
        <taxon>Rosaceae</taxon>
        <taxon>Rosoideae</taxon>
        <taxon>Rosoideae incertae sedis</taxon>
        <taxon>Rubus</taxon>
    </lineage>
</organism>
<dbReference type="AlphaFoldDB" id="A0AAW1X5G0"/>
<sequence length="135" mass="15282">MAVSCVFDKLSYLSLVSRICTELENHHVGFGDKVLAELIAETGRNCEAVDDFHRELKQNGVDMPEYLVSTLLTIIHSILPPTKVKIPAMAMMSDSMQTHRDDKSGFRSRTRHRDSQQNRNLPIYKLKKTTDSSCA</sequence>
<evidence type="ECO:0000313" key="3">
    <source>
        <dbReference type="Proteomes" id="UP001457282"/>
    </source>
</evidence>
<dbReference type="Proteomes" id="UP001457282">
    <property type="component" value="Unassembled WGS sequence"/>
</dbReference>
<keyword evidence="3" id="KW-1185">Reference proteome</keyword>
<name>A0AAW1X5G0_RUBAR</name>
<evidence type="ECO:0000256" key="1">
    <source>
        <dbReference type="SAM" id="MobiDB-lite"/>
    </source>
</evidence>
<protein>
    <submittedName>
        <fullName evidence="2">Uncharacterized protein</fullName>
    </submittedName>
</protein>